<accession>A0ABS7GU96</accession>
<evidence type="ECO:0000313" key="2">
    <source>
        <dbReference type="EMBL" id="MBW9052915.1"/>
    </source>
</evidence>
<dbReference type="Pfam" id="PF00480">
    <property type="entry name" value="ROK"/>
    <property type="match status" value="1"/>
</dbReference>
<dbReference type="InterPro" id="IPR000600">
    <property type="entry name" value="ROK"/>
</dbReference>
<dbReference type="Gene3D" id="3.30.420.40">
    <property type="match status" value="2"/>
</dbReference>
<dbReference type="InterPro" id="IPR043129">
    <property type="entry name" value="ATPase_NBD"/>
</dbReference>
<dbReference type="RefSeq" id="WP_220334328.1">
    <property type="nucleotide sequence ID" value="NZ_JAEUAK010000003.1"/>
</dbReference>
<protein>
    <submittedName>
        <fullName evidence="2">ROK family protein</fullName>
    </submittedName>
</protein>
<dbReference type="Proteomes" id="UP000717752">
    <property type="component" value="Unassembled WGS sequence"/>
</dbReference>
<keyword evidence="3" id="KW-1185">Reference proteome</keyword>
<comment type="similarity">
    <text evidence="1">Belongs to the ROK (NagC/XylR) family.</text>
</comment>
<dbReference type="PANTHER" id="PTHR18964">
    <property type="entry name" value="ROK (REPRESSOR, ORF, KINASE) FAMILY"/>
    <property type="match status" value="1"/>
</dbReference>
<proteinExistence type="inferred from homology"/>
<organism evidence="2 3">
    <name type="scientific">Rhizobium mesosinicum</name>
    <dbReference type="NCBI Taxonomy" id="335017"/>
    <lineage>
        <taxon>Bacteria</taxon>
        <taxon>Pseudomonadati</taxon>
        <taxon>Pseudomonadota</taxon>
        <taxon>Alphaproteobacteria</taxon>
        <taxon>Hyphomicrobiales</taxon>
        <taxon>Rhizobiaceae</taxon>
        <taxon>Rhizobium/Agrobacterium group</taxon>
        <taxon>Rhizobium</taxon>
    </lineage>
</organism>
<reference evidence="2 3" key="1">
    <citation type="journal article" date="2021" name="MBio">
        <title>Poor Competitiveness of Bradyrhizobium in Pigeon Pea Root Colonization in Indian Soils.</title>
        <authorList>
            <person name="Chalasani D."/>
            <person name="Basu A."/>
            <person name="Pullabhotla S.V.S.R.N."/>
            <person name="Jorrin B."/>
            <person name="Neal A.L."/>
            <person name="Poole P.S."/>
            <person name="Podile A.R."/>
            <person name="Tkacz A."/>
        </authorList>
    </citation>
    <scope>NUCLEOTIDE SEQUENCE [LARGE SCALE GENOMIC DNA]</scope>
    <source>
        <strain evidence="2 3">HU56</strain>
    </source>
</reference>
<sequence>MSNISTIAPDLGPAVDNRRASASGLIAGVDLGGTKVLAGLSDLDGVLLATMEEPTAHGEGAPVLEQIVRMISTLAERHHDLGPLLRAVVGVPSAVSPSTGLASLSPNLAIPADQPLAGLLEAGLPCGVIVENDVNLAAFAEATLGRARDCSSVAFIAFGTGVGMGLVIDGRLFRGHHGRAGELGLLPLGTDPHDAAPKARAGLFEDQVDSAAIRSLYRDGTVPVSEIFLRAGSGDPEASAAIAALAKSASVGLASVQAVFDPALIVLGGGIGSRREFVDLVSRHMSSLLPFAVQVEPTSLGPEAGMRGALMLGLHELSIQTAP</sequence>
<gene>
    <name evidence="2" type="ORF">JNB85_10855</name>
</gene>
<comment type="caution">
    <text evidence="2">The sequence shown here is derived from an EMBL/GenBank/DDBJ whole genome shotgun (WGS) entry which is preliminary data.</text>
</comment>
<dbReference type="SUPFAM" id="SSF53067">
    <property type="entry name" value="Actin-like ATPase domain"/>
    <property type="match status" value="1"/>
</dbReference>
<evidence type="ECO:0000256" key="1">
    <source>
        <dbReference type="ARBA" id="ARBA00006479"/>
    </source>
</evidence>
<dbReference type="PANTHER" id="PTHR18964:SF149">
    <property type="entry name" value="BIFUNCTIONAL UDP-N-ACETYLGLUCOSAMINE 2-EPIMERASE_N-ACETYLMANNOSAMINE KINASE"/>
    <property type="match status" value="1"/>
</dbReference>
<dbReference type="EMBL" id="JAEUAK010000003">
    <property type="protein sequence ID" value="MBW9052915.1"/>
    <property type="molecule type" value="Genomic_DNA"/>
</dbReference>
<name>A0ABS7GU96_9HYPH</name>
<evidence type="ECO:0000313" key="3">
    <source>
        <dbReference type="Proteomes" id="UP000717752"/>
    </source>
</evidence>